<evidence type="ECO:0000313" key="1">
    <source>
        <dbReference type="EMBL" id="KAL2751617.1"/>
    </source>
</evidence>
<proteinExistence type="predicted"/>
<evidence type="ECO:0000313" key="2">
    <source>
        <dbReference type="Proteomes" id="UP001607303"/>
    </source>
</evidence>
<keyword evidence="2" id="KW-1185">Reference proteome</keyword>
<name>A0ABD2D2J8_VESMC</name>
<reference evidence="1 2" key="1">
    <citation type="journal article" date="2024" name="Ann. Entomol. Soc. Am.">
        <title>Genomic analyses of the southern and eastern yellowjacket wasps (Hymenoptera: Vespidae) reveal evolutionary signatures of social life.</title>
        <authorList>
            <person name="Catto M.A."/>
            <person name="Caine P.B."/>
            <person name="Orr S.E."/>
            <person name="Hunt B.G."/>
            <person name="Goodisman M.A.D."/>
        </authorList>
    </citation>
    <scope>NUCLEOTIDE SEQUENCE [LARGE SCALE GENOMIC DNA]</scope>
    <source>
        <strain evidence="1">232</strain>
        <tissue evidence="1">Head and thorax</tissue>
    </source>
</reference>
<protein>
    <submittedName>
        <fullName evidence="1">Uncharacterized protein</fullName>
    </submittedName>
</protein>
<dbReference type="EMBL" id="JAYRBN010000002">
    <property type="protein sequence ID" value="KAL2751617.1"/>
    <property type="molecule type" value="Genomic_DNA"/>
</dbReference>
<gene>
    <name evidence="1" type="ORF">V1477_000093</name>
</gene>
<accession>A0ABD2D2J8</accession>
<dbReference type="Proteomes" id="UP001607303">
    <property type="component" value="Unassembled WGS sequence"/>
</dbReference>
<organism evidence="1 2">
    <name type="scientific">Vespula maculifrons</name>
    <name type="common">Eastern yellow jacket</name>
    <name type="synonym">Wasp</name>
    <dbReference type="NCBI Taxonomy" id="7453"/>
    <lineage>
        <taxon>Eukaryota</taxon>
        <taxon>Metazoa</taxon>
        <taxon>Ecdysozoa</taxon>
        <taxon>Arthropoda</taxon>
        <taxon>Hexapoda</taxon>
        <taxon>Insecta</taxon>
        <taxon>Pterygota</taxon>
        <taxon>Neoptera</taxon>
        <taxon>Endopterygota</taxon>
        <taxon>Hymenoptera</taxon>
        <taxon>Apocrita</taxon>
        <taxon>Aculeata</taxon>
        <taxon>Vespoidea</taxon>
        <taxon>Vespidae</taxon>
        <taxon>Vespinae</taxon>
        <taxon>Vespula</taxon>
    </lineage>
</organism>
<dbReference type="AlphaFoldDB" id="A0ABD2D2J8"/>
<sequence length="99" mass="11297">MIKEKFFFLLFTLNRYNSAPIGRIGTKEIWASRARCALSNDTDPVNLDAIVKIFFPLFTLNRYNSVPLGHIWTKNICAFTARRYLSDDPGTVPLDVIVS</sequence>
<comment type="caution">
    <text evidence="1">The sequence shown here is derived from an EMBL/GenBank/DDBJ whole genome shotgun (WGS) entry which is preliminary data.</text>
</comment>